<comment type="subcellular location">
    <subcellularLocation>
        <location evidence="2 11">Cytoplasm</location>
    </subcellularLocation>
</comment>
<comment type="pathway">
    <text evidence="3 11">Carbohydrate degradation; pentose phosphate pathway; D-glyceraldehyde 3-phosphate and beta-D-fructose 6-phosphate from D-ribose 5-phosphate and D-xylulose 5-phosphate (non-oxidative stage): step 2/3.</text>
</comment>
<dbReference type="GO" id="GO:0005975">
    <property type="term" value="P:carbohydrate metabolic process"/>
    <property type="evidence" value="ECO:0007669"/>
    <property type="project" value="InterPro"/>
</dbReference>
<dbReference type="CDD" id="cd00955">
    <property type="entry name" value="Transaldolase_like"/>
    <property type="match status" value="1"/>
</dbReference>
<dbReference type="SUPFAM" id="SSF51569">
    <property type="entry name" value="Aldolase"/>
    <property type="match status" value="1"/>
</dbReference>
<dbReference type="EMBL" id="FTPK01000002">
    <property type="protein sequence ID" value="SIT71053.1"/>
    <property type="molecule type" value="Genomic_DNA"/>
</dbReference>
<dbReference type="STRING" id="233100.SAMN05216526_1465"/>
<dbReference type="NCBIfam" id="NF002881">
    <property type="entry name" value="PRK03343.1"/>
    <property type="match status" value="1"/>
</dbReference>
<keyword evidence="9 11" id="KW-0704">Schiff base</keyword>
<dbReference type="Gene3D" id="3.20.20.70">
    <property type="entry name" value="Aldolase class I"/>
    <property type="match status" value="1"/>
</dbReference>
<evidence type="ECO:0000256" key="1">
    <source>
        <dbReference type="ARBA" id="ARBA00003518"/>
    </source>
</evidence>
<feature type="active site" description="Schiff-base intermediate with substrate" evidence="11">
    <location>
        <position position="144"/>
    </location>
</feature>
<dbReference type="PROSITE" id="PS00958">
    <property type="entry name" value="TRANSALDOLASE_2"/>
    <property type="match status" value="1"/>
</dbReference>
<dbReference type="InterPro" id="IPR013785">
    <property type="entry name" value="Aldolase_TIM"/>
</dbReference>
<evidence type="ECO:0000256" key="11">
    <source>
        <dbReference type="HAMAP-Rule" id="MF_00493"/>
    </source>
</evidence>
<dbReference type="GO" id="GO:0006098">
    <property type="term" value="P:pentose-phosphate shunt"/>
    <property type="evidence" value="ECO:0007669"/>
    <property type="project" value="UniProtKB-UniRule"/>
</dbReference>
<gene>
    <name evidence="11" type="primary">tal</name>
    <name evidence="12" type="ORF">SAMN05216526_1465</name>
</gene>
<dbReference type="PIRSF" id="PIRSF036915">
    <property type="entry name" value="Trnald_Bac_Plnt"/>
    <property type="match status" value="1"/>
</dbReference>
<evidence type="ECO:0000256" key="4">
    <source>
        <dbReference type="ARBA" id="ARBA00008426"/>
    </source>
</evidence>
<dbReference type="OrthoDB" id="140919at2"/>
<dbReference type="NCBIfam" id="TIGR00876">
    <property type="entry name" value="tal_mycobact"/>
    <property type="match status" value="1"/>
</dbReference>
<dbReference type="InterPro" id="IPR001585">
    <property type="entry name" value="TAL/FSA"/>
</dbReference>
<evidence type="ECO:0000256" key="5">
    <source>
        <dbReference type="ARBA" id="ARBA00013151"/>
    </source>
</evidence>
<reference evidence="12 13" key="1">
    <citation type="submission" date="2017-01" db="EMBL/GenBank/DDBJ databases">
        <authorList>
            <person name="Mah S.A."/>
            <person name="Swanson W.J."/>
            <person name="Moy G.W."/>
            <person name="Vacquier V.D."/>
        </authorList>
    </citation>
    <scope>NUCLEOTIDE SEQUENCE [LARGE SCALE GENOMIC DNA]</scope>
    <source>
        <strain evidence="12 13">M9</strain>
    </source>
</reference>
<keyword evidence="13" id="KW-1185">Reference proteome</keyword>
<comment type="function">
    <text evidence="1 11">Transaldolase is important for the balance of metabolites in the pentose-phosphate pathway.</text>
</comment>
<name>A0A1R3W0Z5_9GAMM</name>
<dbReference type="GO" id="GO:0004801">
    <property type="term" value="F:transaldolase activity"/>
    <property type="evidence" value="ECO:0007669"/>
    <property type="project" value="UniProtKB-UniRule"/>
</dbReference>
<dbReference type="InterPro" id="IPR018225">
    <property type="entry name" value="Transaldolase_AS"/>
</dbReference>
<keyword evidence="7 11" id="KW-0808">Transferase</keyword>
<evidence type="ECO:0000256" key="3">
    <source>
        <dbReference type="ARBA" id="ARBA00004857"/>
    </source>
</evidence>
<accession>A0A1R3W0Z5</accession>
<dbReference type="RefSeq" id="WP_076755827.1">
    <property type="nucleotide sequence ID" value="NZ_CP023018.1"/>
</dbReference>
<proteinExistence type="inferred from homology"/>
<dbReference type="PANTHER" id="PTHR10683">
    <property type="entry name" value="TRANSALDOLASE"/>
    <property type="match status" value="1"/>
</dbReference>
<dbReference type="Pfam" id="PF00923">
    <property type="entry name" value="TAL_FSA"/>
    <property type="match status" value="1"/>
</dbReference>
<comment type="similarity">
    <text evidence="4 11">Belongs to the transaldolase family. Type 2 subfamily.</text>
</comment>
<keyword evidence="8 11" id="KW-0570">Pentose shunt</keyword>
<dbReference type="HAMAP" id="MF_00493">
    <property type="entry name" value="Transaldolase_2"/>
    <property type="match status" value="1"/>
</dbReference>
<dbReference type="AlphaFoldDB" id="A0A1R3W0Z5"/>
<dbReference type="Proteomes" id="UP000223759">
    <property type="component" value="Unassembled WGS sequence"/>
</dbReference>
<dbReference type="PANTHER" id="PTHR10683:SF31">
    <property type="entry name" value="TRANSALDOLASE"/>
    <property type="match status" value="1"/>
</dbReference>
<evidence type="ECO:0000313" key="13">
    <source>
        <dbReference type="Proteomes" id="UP000223759"/>
    </source>
</evidence>
<dbReference type="EC" id="2.2.1.2" evidence="5 11"/>
<keyword evidence="6 11" id="KW-0963">Cytoplasm</keyword>
<evidence type="ECO:0000256" key="7">
    <source>
        <dbReference type="ARBA" id="ARBA00022679"/>
    </source>
</evidence>
<organism evidence="12 13">
    <name type="scientific">Ectothiorhodosinus mongolicus</name>
    <dbReference type="NCBI Taxonomy" id="233100"/>
    <lineage>
        <taxon>Bacteria</taxon>
        <taxon>Pseudomonadati</taxon>
        <taxon>Pseudomonadota</taxon>
        <taxon>Gammaproteobacteria</taxon>
        <taxon>Chromatiales</taxon>
        <taxon>Ectothiorhodospiraceae</taxon>
        <taxon>Ectothiorhodosinus</taxon>
    </lineage>
</organism>
<sequence>MSNTNPLLQARALGQSIWYDYIRSDLMSSGQLAELIAQHGLAGLTSNPAIFDKAISDSSLYDERIRKQRQREPDISTADLFYQLAIEDLQAAADIFAPTYAKTNGRDGYVSLEVSPDLAHDAKATIHQALELHARVKRPNLMIKVPATLAGIDAIEQLTAEGVSVNVTLLFSLERYQAVLSAYMRGLESRLAAGKNISNIASVASFFISRVDSAVDALLKDRLQQGQSVSHLLGQIAIANAQLAYAHYQDTCSGADWQKLAAAGAQTQRLLWASTGTKDPEYRDVVYVEALIGENTVNTLPPATYEAFLDHGVASTQLPAPAHEAAPRLSALSDLGIDLTSITDRLEREGVQAFVDAFDHLLQTVDRKRRQLQAS</sequence>
<evidence type="ECO:0000256" key="8">
    <source>
        <dbReference type="ARBA" id="ARBA00023126"/>
    </source>
</evidence>
<evidence type="ECO:0000256" key="10">
    <source>
        <dbReference type="ARBA" id="ARBA00048810"/>
    </source>
</evidence>
<protein>
    <recommendedName>
        <fullName evidence="5 11">Transaldolase</fullName>
        <ecNumber evidence="5 11">2.2.1.2</ecNumber>
    </recommendedName>
</protein>
<evidence type="ECO:0000256" key="9">
    <source>
        <dbReference type="ARBA" id="ARBA00023270"/>
    </source>
</evidence>
<evidence type="ECO:0000256" key="2">
    <source>
        <dbReference type="ARBA" id="ARBA00004496"/>
    </source>
</evidence>
<evidence type="ECO:0000313" key="12">
    <source>
        <dbReference type="EMBL" id="SIT71053.1"/>
    </source>
</evidence>
<evidence type="ECO:0000256" key="6">
    <source>
        <dbReference type="ARBA" id="ARBA00022490"/>
    </source>
</evidence>
<dbReference type="GO" id="GO:0005737">
    <property type="term" value="C:cytoplasm"/>
    <property type="evidence" value="ECO:0007669"/>
    <property type="project" value="UniProtKB-SubCell"/>
</dbReference>
<dbReference type="InterPro" id="IPR004732">
    <property type="entry name" value="Transaldolase_2"/>
</dbReference>
<comment type="catalytic activity">
    <reaction evidence="10 11">
        <text>D-sedoheptulose 7-phosphate + D-glyceraldehyde 3-phosphate = D-erythrose 4-phosphate + beta-D-fructose 6-phosphate</text>
        <dbReference type="Rhea" id="RHEA:17053"/>
        <dbReference type="ChEBI" id="CHEBI:16897"/>
        <dbReference type="ChEBI" id="CHEBI:57483"/>
        <dbReference type="ChEBI" id="CHEBI:57634"/>
        <dbReference type="ChEBI" id="CHEBI:59776"/>
        <dbReference type="EC" id="2.2.1.2"/>
    </reaction>
</comment>
<dbReference type="UniPathway" id="UPA00115">
    <property type="reaction ID" value="UER00414"/>
</dbReference>